<dbReference type="SUPFAM" id="SSF53822">
    <property type="entry name" value="Periplasmic binding protein-like I"/>
    <property type="match status" value="1"/>
</dbReference>
<dbReference type="EMBL" id="AP026073">
    <property type="protein sequence ID" value="BDM69021.1"/>
    <property type="molecule type" value="Genomic_DNA"/>
</dbReference>
<gene>
    <name evidence="2" type="ORF">HEK616_25080</name>
</gene>
<name>A0ABM7ZRY4_STRNI</name>
<dbReference type="Proteomes" id="UP001059597">
    <property type="component" value="Chromosome"/>
</dbReference>
<organism evidence="2 3">
    <name type="scientific">Streptomyces nigrescens</name>
    <dbReference type="NCBI Taxonomy" id="1920"/>
    <lineage>
        <taxon>Bacteria</taxon>
        <taxon>Bacillati</taxon>
        <taxon>Actinomycetota</taxon>
        <taxon>Actinomycetes</taxon>
        <taxon>Kitasatosporales</taxon>
        <taxon>Streptomycetaceae</taxon>
        <taxon>Streptomyces</taxon>
    </lineage>
</organism>
<evidence type="ECO:0008006" key="4">
    <source>
        <dbReference type="Google" id="ProtNLM"/>
    </source>
</evidence>
<reference evidence="2" key="1">
    <citation type="submission" date="2022-06" db="EMBL/GenBank/DDBJ databases">
        <title>Complete genome sequence of Streptomyces nigrescens HEK616.</title>
        <authorList>
            <person name="Asamizu S."/>
            <person name="Onaka H."/>
        </authorList>
    </citation>
    <scope>NUCLEOTIDE SEQUENCE</scope>
    <source>
        <strain evidence="2">HEK616</strain>
    </source>
</reference>
<evidence type="ECO:0000313" key="3">
    <source>
        <dbReference type="Proteomes" id="UP001059597"/>
    </source>
</evidence>
<sequence length="928" mass="101925">MASNELDSQIPVFRGAGHLLRLIADLTRRPRRRECPEPVRHRGVAQGREGLPVLCLVAGPDHTPLAKGIGYFLSHADPRRVPHVLYDLAADAPRSEPESVEAVRRTLERLAQGFARSVNGSDGRVRFRRFGLVNWLTQVGTGNRPDDLGDMEGTDHTLLQGLREREFRRRRMFGLLRSPETELAVDGTVPWWVWLFAVHVFPLAWFRVRRGLGREYRWLLNQPYLAPRDPGTFIGFAERLTAPHNQVEDPEQLRKLMVNAFLEDLRVAFRRRPWRPRTARRTAYCVALLDGVGPDNCGHPLLQAVIDVRNETGAFDPLLIIACGAQPPAEGSRARADWGRSELWELTDRLYGGWRDTFLHQGRARNRAPWYLPVSVPRLMPPSEESYELTRRLEVAQDARLRIPEPPLWARRVVSVVAVCAVVVGLLGAGGLVLGAESRYRQAHCGLSRFNADADTLRTAETGECIGVARHGFTFHSPDPSLDRTLQKIYAQNAVAEQEHRAAPERPFVTLVHLSALLSVSGKLSGQLAYGREALQGAASAQSRQLRSSGATEPILRIFPANAGSGMRFGPRVVEILDRLKEQDPSLVGVTGLDQSREATNRTIRQLTAVGLPMVATTLSADSLVRQSPMYFQVSPQNSREAEVAAAYADHVVRTGAGKPARRVRIIASADPSDTYSRTLSDDVERRFRAREFAVERTSFTPPPPPGQEPASDAPGPGTVGQRSCSYPGVVFFAGRSEDFESLLGGINESCNSAPPVLIGGDDVARLAADADRRGHYPGIPYDFLDFTLGSAHCDGTSELYAELSRLFPEECAKVPNSSLDGHAALGFDAVKLYVNAVKQLREEAAQMPLTPPAVWHAISGVHGDGALDGASGIISFGGEVDRQVPLDKLLSVQRIDRTGRPAQAGFCGRVGGRKQAAWCPALEPEEG</sequence>
<proteinExistence type="predicted"/>
<dbReference type="InterPro" id="IPR028082">
    <property type="entry name" value="Peripla_BP_I"/>
</dbReference>
<evidence type="ECO:0000256" key="1">
    <source>
        <dbReference type="SAM" id="MobiDB-lite"/>
    </source>
</evidence>
<dbReference type="RefSeq" id="WP_261952960.1">
    <property type="nucleotide sequence ID" value="NZ_AP026073.1"/>
</dbReference>
<protein>
    <recommendedName>
        <fullName evidence="4">ABC transporter substrate-binding protein</fullName>
    </recommendedName>
</protein>
<keyword evidence="3" id="KW-1185">Reference proteome</keyword>
<dbReference type="Gene3D" id="3.40.50.2300">
    <property type="match status" value="2"/>
</dbReference>
<feature type="region of interest" description="Disordered" evidence="1">
    <location>
        <begin position="694"/>
        <end position="721"/>
    </location>
</feature>
<evidence type="ECO:0000313" key="2">
    <source>
        <dbReference type="EMBL" id="BDM69021.1"/>
    </source>
</evidence>
<accession>A0ABM7ZRY4</accession>